<evidence type="ECO:0000256" key="1">
    <source>
        <dbReference type="SAM" id="MobiDB-lite"/>
    </source>
</evidence>
<dbReference type="Proteomes" id="UP000826195">
    <property type="component" value="Unassembled WGS sequence"/>
</dbReference>
<protein>
    <submittedName>
        <fullName evidence="2">Uncharacterized protein</fullName>
    </submittedName>
</protein>
<evidence type="ECO:0000313" key="3">
    <source>
        <dbReference type="Proteomes" id="UP000826195"/>
    </source>
</evidence>
<feature type="compositionally biased region" description="Basic and acidic residues" evidence="1">
    <location>
        <begin position="1"/>
        <end position="37"/>
    </location>
</feature>
<dbReference type="EMBL" id="JAHXZJ010002237">
    <property type="protein sequence ID" value="KAH0545892.1"/>
    <property type="molecule type" value="Genomic_DNA"/>
</dbReference>
<name>A0AAV7HNZ8_COTGL</name>
<dbReference type="AlphaFoldDB" id="A0AAV7HNZ8"/>
<evidence type="ECO:0000313" key="2">
    <source>
        <dbReference type="EMBL" id="KAH0545892.1"/>
    </source>
</evidence>
<feature type="region of interest" description="Disordered" evidence="1">
    <location>
        <begin position="1"/>
        <end position="43"/>
    </location>
</feature>
<gene>
    <name evidence="2" type="ORF">KQX54_004206</name>
</gene>
<proteinExistence type="predicted"/>
<comment type="caution">
    <text evidence="2">The sequence shown here is derived from an EMBL/GenBank/DDBJ whole genome shotgun (WGS) entry which is preliminary data.</text>
</comment>
<sequence>MKRRESGVGGQRGDESRDGGEEGREYKVEDRGRERIRGKGTGMAGMHFVPDHYASFSTYSTRKLVEDRRHLGT</sequence>
<reference evidence="2 3" key="1">
    <citation type="journal article" date="2021" name="J. Hered.">
        <title>A chromosome-level genome assembly of the parasitoid wasp, Cotesia glomerata (Hymenoptera: Braconidae).</title>
        <authorList>
            <person name="Pinto B.J."/>
            <person name="Weis J.J."/>
            <person name="Gamble T."/>
            <person name="Ode P.J."/>
            <person name="Paul R."/>
            <person name="Zaspel J.M."/>
        </authorList>
    </citation>
    <scope>NUCLEOTIDE SEQUENCE [LARGE SCALE GENOMIC DNA]</scope>
    <source>
        <strain evidence="2">CgM1</strain>
    </source>
</reference>
<accession>A0AAV7HNZ8</accession>
<keyword evidence="3" id="KW-1185">Reference proteome</keyword>
<organism evidence="2 3">
    <name type="scientific">Cotesia glomerata</name>
    <name type="common">Lepidopteran parasitic wasp</name>
    <name type="synonym">Apanteles glomeratus</name>
    <dbReference type="NCBI Taxonomy" id="32391"/>
    <lineage>
        <taxon>Eukaryota</taxon>
        <taxon>Metazoa</taxon>
        <taxon>Ecdysozoa</taxon>
        <taxon>Arthropoda</taxon>
        <taxon>Hexapoda</taxon>
        <taxon>Insecta</taxon>
        <taxon>Pterygota</taxon>
        <taxon>Neoptera</taxon>
        <taxon>Endopterygota</taxon>
        <taxon>Hymenoptera</taxon>
        <taxon>Apocrita</taxon>
        <taxon>Ichneumonoidea</taxon>
        <taxon>Braconidae</taxon>
        <taxon>Microgastrinae</taxon>
        <taxon>Cotesia</taxon>
    </lineage>
</organism>